<dbReference type="PROSITE" id="PS51194">
    <property type="entry name" value="HELICASE_CTER"/>
    <property type="match status" value="1"/>
</dbReference>
<evidence type="ECO:0000256" key="4">
    <source>
        <dbReference type="ARBA" id="ARBA00022840"/>
    </source>
</evidence>
<dbReference type="PROSITE" id="PS51192">
    <property type="entry name" value="HELICASE_ATP_BIND_1"/>
    <property type="match status" value="1"/>
</dbReference>
<organism evidence="9 10">
    <name type="scientific">Owenia fusiformis</name>
    <name type="common">Polychaete worm</name>
    <dbReference type="NCBI Taxonomy" id="6347"/>
    <lineage>
        <taxon>Eukaryota</taxon>
        <taxon>Metazoa</taxon>
        <taxon>Spiralia</taxon>
        <taxon>Lophotrochozoa</taxon>
        <taxon>Annelida</taxon>
        <taxon>Polychaeta</taxon>
        <taxon>Sedentaria</taxon>
        <taxon>Canalipalpata</taxon>
        <taxon>Sabellida</taxon>
        <taxon>Oweniida</taxon>
        <taxon>Oweniidae</taxon>
        <taxon>Owenia</taxon>
    </lineage>
</organism>
<keyword evidence="4" id="KW-0067">ATP-binding</keyword>
<evidence type="ECO:0000259" key="7">
    <source>
        <dbReference type="PROSITE" id="PS51192"/>
    </source>
</evidence>
<evidence type="ECO:0000256" key="6">
    <source>
        <dbReference type="SAM" id="MobiDB-lite"/>
    </source>
</evidence>
<dbReference type="GO" id="GO:0005634">
    <property type="term" value="C:nucleus"/>
    <property type="evidence" value="ECO:0007669"/>
    <property type="project" value="TreeGrafter"/>
</dbReference>
<keyword evidence="2" id="KW-0378">Hydrolase</keyword>
<feature type="coiled-coil region" evidence="5">
    <location>
        <begin position="2924"/>
        <end position="2951"/>
    </location>
</feature>
<dbReference type="SUPFAM" id="SSF52540">
    <property type="entry name" value="P-loop containing nucleoside triphosphate hydrolases"/>
    <property type="match status" value="1"/>
</dbReference>
<feature type="compositionally biased region" description="Basic and acidic residues" evidence="6">
    <location>
        <begin position="3913"/>
        <end position="3922"/>
    </location>
</feature>
<dbReference type="OrthoDB" id="66977at2759"/>
<evidence type="ECO:0000313" key="10">
    <source>
        <dbReference type="Proteomes" id="UP000749559"/>
    </source>
</evidence>
<dbReference type="CDD" id="cd18791">
    <property type="entry name" value="SF2_C_RHA"/>
    <property type="match status" value="1"/>
</dbReference>
<dbReference type="SUPFAM" id="SSF88723">
    <property type="entry name" value="PIN domain-like"/>
    <property type="match status" value="1"/>
</dbReference>
<comment type="caution">
    <text evidence="9">The sequence shown here is derived from an EMBL/GenBank/DDBJ whole genome shotgun (WGS) entry which is preliminary data.</text>
</comment>
<dbReference type="Gene3D" id="1.20.120.1080">
    <property type="match status" value="1"/>
</dbReference>
<feature type="compositionally biased region" description="Acidic residues" evidence="6">
    <location>
        <begin position="1840"/>
        <end position="1851"/>
    </location>
</feature>
<dbReference type="GO" id="GO:0016787">
    <property type="term" value="F:hydrolase activity"/>
    <property type="evidence" value="ECO:0007669"/>
    <property type="project" value="UniProtKB-KW"/>
</dbReference>
<dbReference type="InterPro" id="IPR011545">
    <property type="entry name" value="DEAD/DEAH_box_helicase_dom"/>
</dbReference>
<dbReference type="InterPro" id="IPR027417">
    <property type="entry name" value="P-loop_NTPase"/>
</dbReference>
<dbReference type="PANTHER" id="PTHR18934:SF237">
    <property type="entry name" value="ATP-DEPENDENT DNA_RNA HELICASE DHX36"/>
    <property type="match status" value="1"/>
</dbReference>
<dbReference type="GO" id="GO:0004386">
    <property type="term" value="F:helicase activity"/>
    <property type="evidence" value="ECO:0007669"/>
    <property type="project" value="UniProtKB-KW"/>
</dbReference>
<feature type="domain" description="Helicase ATP-binding" evidence="7">
    <location>
        <begin position="677"/>
        <end position="847"/>
    </location>
</feature>
<feature type="region of interest" description="Disordered" evidence="6">
    <location>
        <begin position="633"/>
        <end position="654"/>
    </location>
</feature>
<sequence length="4382" mass="496904">MGVRGLLSHCVRNISTLGIEVDLVAEAEHRGGLKLLVDFTNFLFKLETYVIHFLQIRNSDVSLTYLYLYGGEYDVIDILVQRYVKILRQQNIELVFFLDASLGTDIEGFNAKFETNKARSKENYDSIVDISHVCNGYKGSEVGMVRVSLSLLAKTQVIRTLQSLKVELCFSEMEAESTIMQYMKANEEAFAILGADSDFCLMDGSNFIIMGNDNDKETFDVTGEFTKSLLCGMKSPKLEELICYMITPEKLVESFELRDRHELIEVAILTGSDFTKPFIEKYEQQKFFNQNVEGYKKFANGGTVESIPIIASLLTKDKEFKEAIEYSRRFYNNELIEPASTQIKPPSLLYLEDNVQRGNFDTVVLSWYNKVYWKFIRVEDMSPKKVSSYHITENIRKYLYAIVTERRKVGSELCVKEYGRTDSELFAIKKVFYGDLQGKVPSAVDIATMSVSERQHLFDTVMSQSENTLADGINHNYFTKYGPKTAFKCYIVHYLIIASKNPQSHLTFDVTELIAIVMMMFCPKQNFIAYEGIPSIRCLSLSTLLQVTYNFSEILASLLLLPDIKPNPRDIFIGRAFVDFYMTFVETGVSQDMLPQPVQDIYLDLINSNTLLTESDRKVLQIPSKTLEGSFEVKTPRHTPQLSTSEWEESDDIPDPQFIEPQNPDELPIMRFRDEIISHLKTHRVVCIEGETGCGKSTKVPQFILDDYKQNPLEYVCKPNIIVAQPRRIAACTLAERVASERGCAIGTEVGYKIGQDYTANETTSLLFVTTGYLIQRLVHNPNSFKNLTHIILDEVHERELDSDLLSLIVKLLALNHKRVKVVIMSATIQGDLFIRYFTTDEELANMTKKSVFVGAKRFPVEEIYLEDIYEQFKSELNPSQLCSLAENISQFNRTSLAKYYNGEAVAKNEDMECPWTSGCDTPGLQGCGAPGLQDVMPLDFRGVMPLDYKGVIPLDFNGAMPLNFKSVILFCFRERNAKIKTLVTDLVNRKIMTSQALSKQASKANGNVLIAAMKQLTISLIKASVTPGESILMFLPGYMDIDMFYEMLAPYEQNSRWKCPICIFALHSMIPFEDQLAAFKPPSPNVCHIFLATNVAESSLTLPKVRLVIDFGWKKQNVYKPDRKMTVLEVVRCSKASLSQRKGRTGRVFPGKCIRMFTKAFCDTLPLFDMPQMQIAPLDKLVLEIKFIGNKILPGASPTEILLKSVEPPPVHSIKSAVQMLHDVGALEENDENSHVTLLGNVCMRIPVDIVLCRLILYGVLFGCPCDTIIMAAALQCKDPFNMPTKKVQKIDSKFVESLNRSTHARSHWDDGNYSIPIMFRNLYVQWLRFVKYKMVSVADLASEARGRVRWSVLDVKKKFCHENAVSQSRLNVFENLVKDLTKNVKTMLSPHSDMRRKLILFQQSQAHGKKWNKHGRILEPEDTDKRWHHVDENPLTFDMLFCEDICILNAALAAALNPAYVMGSVKGLSSKDEKKRKHLKEKVNKSGCDSKTTVVMKDVPDWFIESPSEVIKTVICGITRATNVAVAEGNCIVVEHGKSIPQNKEPTTYVIPSKRTQQKKKVIQNDIPSEAHMLFKFSEDKNTFSIQISEHTKKRFNIPEDVVILSKPESPYQLKWNLLSAGGKGLRTRDSGFKAVPSWKDPIGFACDTEEKNYLGVVYNYVACGSKRAWVDGLSVFPNDSNNLIAIVFILAFQPDFHGMKFNIDSLNRRITSVTTFRYEFKFTEEFPLTMKLLSLINDLRAEVNKVYRVDWSISDEIIPGNKACIILHKLLREAKKPSASQAATSSQPKGAECSQGNNNTLDDEDSSTNEANNVKTKSGKKKKGTTIVIDGFRDSSENNELEIDESNAMDDSQNDNPRGFNFLHPYRMDLLDDATVERELKLQSGKVTKEKLDALAELADDDDESDTSTSDTDADERVFRMDVEDFKQRVDMFIQNNGTAAMSVIQKDKGLSHGMQQLQVEWQFSWRDYMKLFQHEYNITKSHEGIMLQVKAKQKLISIEDEMQLMIQHILVNKGTNSFLEVILKEERMAVLVETAEILNGDKIDWSVFLTCYEDDLDCELEEGHPELSVLHPPLSVDAECQNLPWQFNFAVIELRKDICTSIQKATKVKVDEIMENSQLNNILTEIEITMEQFIEENQHIWTVEKSFNLEDWILTLGPDPDRVLVGTTNDANINDDVIVERYYDETEPPDENLIKACIKCLKSNKEEYMSFGDIFKDMRGNTLADIDKTSAKKLLREVLDKHPEIFCPVKLFKSLKIGDLYGLVHKFRNGSELDDEDVNQCRQMPEEVLKIEMEMCEKIRLLAVALKDDYMLLSGLSPKEKVDATKNLKKLVKKRLQYSSVATDFTWNNFLIRNSEALSVCKTLNGKMFIKCHTGKCETPKIDAEVEQRIVDACEAFLRSSDKDFKTINEFDSEAGVIYAMQDFNLSGQTSKQVLEAVLKRHPDIFSPIYIPGVSSSEKVYGLKSIFDKSIKTPLSEPTTETSDVNLYRLIEMDICIEIQKLSKGNYLLLTEPFEIIGREKLTKLVEERMSVCDEFGFTWHSFFSRHRDAFCQVATQRYAYVKSVEKAEKSPMCNCLVESTRYIVCDNDETDQAMDQRFNSTFHKSQDPGQPVKPSSCVDMKSDDEEVIKVEHDEVEESTQSDGSQDTKAHKRRRQRGGQKKKNNQNVSSHEDLSLVIAEGSGSQEPNVGNTFSQESKTKLAEAISEDVKPQIDMINESSSQLDQSEEFLQIEQKMCDCICKILESCPEQRMPLGSVFKSQDIQSLKLRFATVKKLKPKSFIQKFPSLFEIIQIDSDTTIVLKSEHKIEFNRKGNNSEHSLEDSPDAIPIETTDVVKANTTIDVKGETDESEGFSDQAQDLTRSAKRRMKQRERRNNLKGVSHEDLSLAEQKIVTKDKEHGSDQCVEDPLSLSPIKAKSISNLTTEKETSKHKMQNDENKALQIEQQLCNLIHGALKQCPNNRMALTHIFDDPSINELKKRRQEYPEPFKAKSFIQKYSSMFVLKTVGLTDCVGLRSETSADTTVKVSLKEQQNKLDIKLRGKYKENSKPEVETIHPDKETKVESKHTGDIVKAKSRADENNMVSKALQLEQQMCNDIIGALKLAPEQELMMTTVFQIPGIDLLKKKRKSCPEPFKPKSFIESYPNVFMLTSDEYGHDYISLISETSDIIPTTKTHIKPVGKSLKSGSVVPEGKSKAVQIEKQMCDEICKALQETSNHSMRMSQLFTIESIAVLKKKRVTCEEAFQPKLFLEQYPNLFEIKSLKSGCGWEFVYLKSNVYHQDSKASSKLEKHTKSLKVRETSTLVSNDSRNVPQASIKLEKQLCTQITKAIESSPFGYITMSKLCQVSTVAPVIKERKKYSLPEPFKLRTFLNKHSKLFRMVPSQCKDEDCVTLVYPDLQQPKAKDKTSLKENKQSVEHGQKVVKTVEKAQPSVKSTSVKSTKSSDKIHHNSYAAAAAIEKAGPNIEDFGEQDKLIITKKCETMIQEPQKKYSGMREKAQQTIEQHERELLAVIFQFLLEAVDQKTLFENIPCIPDVYNSIPKMNEIGETCDYVFSWSDFLVRHLHIFSLKNNYGAAYIYLNETATSQMTLSATIEGVNRGVVEKIVRKVMTDMITKPDQNEISLMNVIRDVRVKAIFPGKDPEQLHWSLWNTFEKIRSELGLLSDIRKDERRRAQLQKYKDITDSVIKIQQERGIDIVDKTPSASGHVTMEPSVLDQSLVLIQGVDESEIRETIRDVITDMSREKPDSVVHLSKAIRDRRITNLFENPNVKAIRDSLKPVFLSVRDEIASVSDNCETTSSKSPTTPNDTNDSVAEPSKPNTLKQTSMIEGIDACFIKKTMGDVMTDMRKQKKGFINIEKVLKDKRMEALFPGKPIKVLRDLLWSIFRDLLTELGLMDTEPIPKCPKPITHELSDDIKANPVKKTSSSKEISPSEDVTEAAQAEVQQLEKDLLLFIYTKLSECADQKAGVGSISIIPGVLDLLHKLSNVGKSCGYSFSWKDFLERHSHIFNLGIDYDGIMHIQLISQKDNQSGARCSVEGMTGKEETMTPANTTGMIESVESSQVQKCSLGTTATPNEIMTNDAQKLQRNSNDSVAELPKASNTKESSATILGIDVSVIKKALRDAIADLRKETQGRIYIQKVFKDQRIQELFPGKGKKVLKDALFDTFKKLLNEMGLMDIETKPKVPEPKVPKGQIRDQHVTKSNDNLPTSDNIEELQNTLLKYIVECPPDEMLVLNTVAEFPSVKRILQTLPGHSLKNLVLKMPMFLTRQHQDLILYGLVEGFSTEHQQATFQPPLSYLYEAVHSMIQSTNGGCVTLQELYSNPVIKGLKRVIEADSVEFTLENFILECSYLKLIHYSSDNSMDMGDGMVISLPTS</sequence>
<dbReference type="SMART" id="SM00490">
    <property type="entry name" value="HELICc"/>
    <property type="match status" value="1"/>
</dbReference>
<feature type="region of interest" description="Disordered" evidence="6">
    <location>
        <begin position="2848"/>
        <end position="2888"/>
    </location>
</feature>
<accession>A0A8S4Q6A0</accession>
<dbReference type="CDD" id="cd17917">
    <property type="entry name" value="DEXHc_RHA-like"/>
    <property type="match status" value="1"/>
</dbReference>
<keyword evidence="3" id="KW-0347">Helicase</keyword>
<dbReference type="InterPro" id="IPR001650">
    <property type="entry name" value="Helicase_C-like"/>
</dbReference>
<dbReference type="InterPro" id="IPR029060">
    <property type="entry name" value="PIN-like_dom_sf"/>
</dbReference>
<evidence type="ECO:0000256" key="5">
    <source>
        <dbReference type="SAM" id="Coils"/>
    </source>
</evidence>
<evidence type="ECO:0000259" key="8">
    <source>
        <dbReference type="PROSITE" id="PS51194"/>
    </source>
</evidence>
<reference evidence="9" key="1">
    <citation type="submission" date="2022-03" db="EMBL/GenBank/DDBJ databases">
        <authorList>
            <person name="Martin C."/>
        </authorList>
    </citation>
    <scope>NUCLEOTIDE SEQUENCE</scope>
</reference>
<dbReference type="PANTHER" id="PTHR18934">
    <property type="entry name" value="ATP-DEPENDENT RNA HELICASE"/>
    <property type="match status" value="1"/>
</dbReference>
<dbReference type="Gene3D" id="3.40.50.1010">
    <property type="entry name" value="5'-nuclease"/>
    <property type="match status" value="1"/>
</dbReference>
<feature type="compositionally biased region" description="Basic residues" evidence="6">
    <location>
        <begin position="2654"/>
        <end position="2668"/>
    </location>
</feature>
<feature type="region of interest" description="Disordered" evidence="6">
    <location>
        <begin position="3797"/>
        <end position="3825"/>
    </location>
</feature>
<keyword evidence="1" id="KW-0547">Nucleotide-binding</keyword>
<dbReference type="GO" id="GO:0003723">
    <property type="term" value="F:RNA binding"/>
    <property type="evidence" value="ECO:0007669"/>
    <property type="project" value="TreeGrafter"/>
</dbReference>
<dbReference type="InterPro" id="IPR014001">
    <property type="entry name" value="Helicase_ATP-bd"/>
</dbReference>
<dbReference type="Pfam" id="PF00271">
    <property type="entry name" value="Helicase_C"/>
    <property type="match status" value="1"/>
</dbReference>
<name>A0A8S4Q6A0_OWEFU</name>
<dbReference type="SMART" id="SM00847">
    <property type="entry name" value="HA2"/>
    <property type="match status" value="1"/>
</dbReference>
<proteinExistence type="predicted"/>
<feature type="domain" description="Helicase C-terminal" evidence="8">
    <location>
        <begin position="1013"/>
        <end position="1190"/>
    </location>
</feature>
<dbReference type="Proteomes" id="UP000749559">
    <property type="component" value="Unassembled WGS sequence"/>
</dbReference>
<protein>
    <recommendedName>
        <fullName evidence="11">RNA helicase</fullName>
    </recommendedName>
</protein>
<dbReference type="Gene3D" id="3.40.50.300">
    <property type="entry name" value="P-loop containing nucleotide triphosphate hydrolases"/>
    <property type="match status" value="2"/>
</dbReference>
<feature type="region of interest" description="Disordered" evidence="6">
    <location>
        <begin position="1781"/>
        <end position="1864"/>
    </location>
</feature>
<feature type="region of interest" description="Disordered" evidence="6">
    <location>
        <begin position="3912"/>
        <end position="3942"/>
    </location>
</feature>
<keyword evidence="10" id="KW-1185">Reference proteome</keyword>
<evidence type="ECO:0008006" key="11">
    <source>
        <dbReference type="Google" id="ProtNLM"/>
    </source>
</evidence>
<feature type="region of interest" description="Disordered" evidence="6">
    <location>
        <begin position="2636"/>
        <end position="2676"/>
    </location>
</feature>
<dbReference type="GO" id="GO:0005524">
    <property type="term" value="F:ATP binding"/>
    <property type="evidence" value="ECO:0007669"/>
    <property type="project" value="UniProtKB-KW"/>
</dbReference>
<dbReference type="Pfam" id="PF00270">
    <property type="entry name" value="DEAD"/>
    <property type="match status" value="1"/>
</dbReference>
<evidence type="ECO:0000256" key="3">
    <source>
        <dbReference type="ARBA" id="ARBA00022806"/>
    </source>
</evidence>
<gene>
    <name evidence="9" type="ORF">OFUS_LOCUS25268</name>
</gene>
<dbReference type="EMBL" id="CAIIXF020000012">
    <property type="protein sequence ID" value="CAH1801480.1"/>
    <property type="molecule type" value="Genomic_DNA"/>
</dbReference>
<keyword evidence="5" id="KW-0175">Coiled coil</keyword>
<evidence type="ECO:0000256" key="1">
    <source>
        <dbReference type="ARBA" id="ARBA00022741"/>
    </source>
</evidence>
<feature type="compositionally biased region" description="Basic residues" evidence="6">
    <location>
        <begin position="2868"/>
        <end position="2877"/>
    </location>
</feature>
<feature type="compositionally biased region" description="Low complexity" evidence="6">
    <location>
        <begin position="1781"/>
        <end position="1792"/>
    </location>
</feature>
<evidence type="ECO:0000256" key="2">
    <source>
        <dbReference type="ARBA" id="ARBA00022801"/>
    </source>
</evidence>
<dbReference type="InterPro" id="IPR007502">
    <property type="entry name" value="Helicase-assoc_dom"/>
</dbReference>
<evidence type="ECO:0000313" key="9">
    <source>
        <dbReference type="EMBL" id="CAH1801480.1"/>
    </source>
</evidence>
<dbReference type="SMART" id="SM00487">
    <property type="entry name" value="DEXDc"/>
    <property type="match status" value="1"/>
</dbReference>